<comment type="caution">
    <text evidence="2">The sequence shown here is derived from an EMBL/GenBank/DDBJ whole genome shotgun (WGS) entry which is preliminary data.</text>
</comment>
<proteinExistence type="predicted"/>
<dbReference type="EMBL" id="CACTIH010009207">
    <property type="protein sequence ID" value="CAA3027498.1"/>
    <property type="molecule type" value="Genomic_DNA"/>
</dbReference>
<dbReference type="PANTHER" id="PTHR21596:SF23">
    <property type="entry name" value="FACTOR OF DNA METHYLATION 4"/>
    <property type="match status" value="1"/>
</dbReference>
<evidence type="ECO:0000313" key="2">
    <source>
        <dbReference type="EMBL" id="CAA3027498.1"/>
    </source>
</evidence>
<gene>
    <name evidence="2" type="ORF">OLEA9_A064214</name>
</gene>
<dbReference type="InterPro" id="IPR038588">
    <property type="entry name" value="XS_domain_sf"/>
</dbReference>
<protein>
    <submittedName>
        <fullName evidence="2">INVOLVED IN DE NOVO 2-like</fullName>
    </submittedName>
</protein>
<dbReference type="Gene3D" id="3.30.70.2890">
    <property type="entry name" value="XS domain"/>
    <property type="match status" value="1"/>
</dbReference>
<name>A0A8S0V201_OLEEU</name>
<dbReference type="GO" id="GO:0080188">
    <property type="term" value="P:gene silencing by siRNA-directed DNA methylation"/>
    <property type="evidence" value="ECO:0007669"/>
    <property type="project" value="InterPro"/>
</dbReference>
<feature type="domain" description="XS" evidence="1">
    <location>
        <begin position="46"/>
        <end position="88"/>
    </location>
</feature>
<organism evidence="2 3">
    <name type="scientific">Olea europaea subsp. europaea</name>
    <dbReference type="NCBI Taxonomy" id="158383"/>
    <lineage>
        <taxon>Eukaryota</taxon>
        <taxon>Viridiplantae</taxon>
        <taxon>Streptophyta</taxon>
        <taxon>Embryophyta</taxon>
        <taxon>Tracheophyta</taxon>
        <taxon>Spermatophyta</taxon>
        <taxon>Magnoliopsida</taxon>
        <taxon>eudicotyledons</taxon>
        <taxon>Gunneridae</taxon>
        <taxon>Pentapetalae</taxon>
        <taxon>asterids</taxon>
        <taxon>lamiids</taxon>
        <taxon>Lamiales</taxon>
        <taxon>Oleaceae</taxon>
        <taxon>Oleeae</taxon>
        <taxon>Olea</taxon>
    </lineage>
</organism>
<dbReference type="InterPro" id="IPR005380">
    <property type="entry name" value="XS_domain"/>
</dbReference>
<dbReference type="Proteomes" id="UP000594638">
    <property type="component" value="Unassembled WGS sequence"/>
</dbReference>
<dbReference type="AlphaFoldDB" id="A0A8S0V201"/>
<reference evidence="2 3" key="1">
    <citation type="submission" date="2019-12" db="EMBL/GenBank/DDBJ databases">
        <authorList>
            <person name="Alioto T."/>
            <person name="Alioto T."/>
            <person name="Gomez Garrido J."/>
        </authorList>
    </citation>
    <scope>NUCLEOTIDE SEQUENCE [LARGE SCALE GENOMIC DNA]</scope>
</reference>
<evidence type="ECO:0000313" key="3">
    <source>
        <dbReference type="Proteomes" id="UP000594638"/>
    </source>
</evidence>
<dbReference type="OrthoDB" id="1892195at2759"/>
<dbReference type="Gramene" id="OE9A064214T1">
    <property type="protein sequence ID" value="OE9A064214C1"/>
    <property type="gene ID" value="OE9A064214"/>
</dbReference>
<dbReference type="InterPro" id="IPR045177">
    <property type="entry name" value="FDM1-5/IDN2"/>
</dbReference>
<dbReference type="PANTHER" id="PTHR21596">
    <property type="entry name" value="RIBONUCLEASE P SUBUNIT P38"/>
    <property type="match status" value="1"/>
</dbReference>
<sequence>MNREIKERGKHLRLVKYLKKDIGGEDVSSEFAGLPIELPTDGAVNDLFVWPWMGILANVDVECKAGVYLDVSSSRLRDDLATKGLNPLGARNEDFSSEGVFGDFLHKNEDFMSVADVES</sequence>
<evidence type="ECO:0000259" key="1">
    <source>
        <dbReference type="Pfam" id="PF03468"/>
    </source>
</evidence>
<dbReference type="Pfam" id="PF03468">
    <property type="entry name" value="XS"/>
    <property type="match status" value="1"/>
</dbReference>
<keyword evidence="3" id="KW-1185">Reference proteome</keyword>
<accession>A0A8S0V201</accession>